<organism evidence="6 7">
    <name type="scientific">Thalassolituus marinus</name>
    <dbReference type="NCBI Taxonomy" id="671053"/>
    <lineage>
        <taxon>Bacteria</taxon>
        <taxon>Pseudomonadati</taxon>
        <taxon>Pseudomonadota</taxon>
        <taxon>Gammaproteobacteria</taxon>
        <taxon>Oceanospirillales</taxon>
        <taxon>Oceanospirillaceae</taxon>
        <taxon>Thalassolituus</taxon>
    </lineage>
</organism>
<evidence type="ECO:0000256" key="3">
    <source>
        <dbReference type="ARBA" id="ARBA00023125"/>
    </source>
</evidence>
<dbReference type="InterPro" id="IPR036388">
    <property type="entry name" value="WH-like_DNA-bd_sf"/>
</dbReference>
<accession>A0ABS7ZLX0</accession>
<comment type="caution">
    <text evidence="6">The sequence shown here is derived from an EMBL/GenBank/DDBJ whole genome shotgun (WGS) entry which is preliminary data.</text>
</comment>
<keyword evidence="7" id="KW-1185">Reference proteome</keyword>
<feature type="domain" description="HTH lysR-type" evidence="5">
    <location>
        <begin position="1"/>
        <end position="60"/>
    </location>
</feature>
<sequence length="298" mass="33456">MRYTLRQLEVFVAIAHEQNLTRAADRLAMSQSAASSALKDLENQFGLQLFDRMGKRLQLNEQGRLMRPKAEALLAQARDFEQSLLQHAEAGPLNVGATLSIGNYMAVGLMADYMKRYPQSAITLDVGNTRHIVDKVLNYDLDVGLIEGEINHPDLEIIPWREDELAVFCDRDNPLASNSTNLSDDDLRNAQWILREAGSGTRQAFDRAMHGLLPDLHIALELQHTEAIKRAVEAGLGIGCLSLITLADAFRRGSLIRLDVPARDFSRQLYIIVHKLKYRSAGINAWLELCQEQSDNHE</sequence>
<dbReference type="InterPro" id="IPR036390">
    <property type="entry name" value="WH_DNA-bd_sf"/>
</dbReference>
<dbReference type="Pfam" id="PF00126">
    <property type="entry name" value="HTH_1"/>
    <property type="match status" value="1"/>
</dbReference>
<keyword evidence="3" id="KW-0238">DNA-binding</keyword>
<dbReference type="InterPro" id="IPR000847">
    <property type="entry name" value="LysR_HTH_N"/>
</dbReference>
<dbReference type="InterPro" id="IPR005119">
    <property type="entry name" value="LysR_subst-bd"/>
</dbReference>
<dbReference type="Gene3D" id="3.40.190.290">
    <property type="match status" value="1"/>
</dbReference>
<evidence type="ECO:0000313" key="7">
    <source>
        <dbReference type="Proteomes" id="UP000714380"/>
    </source>
</evidence>
<dbReference type="PANTHER" id="PTHR30126:SF94">
    <property type="entry name" value="LYSR FAMILY TRANSCRIPTIONAL REGULATOR"/>
    <property type="match status" value="1"/>
</dbReference>
<protein>
    <submittedName>
        <fullName evidence="6">LysR family transcriptional regulator</fullName>
    </submittedName>
</protein>
<evidence type="ECO:0000256" key="1">
    <source>
        <dbReference type="ARBA" id="ARBA00009437"/>
    </source>
</evidence>
<evidence type="ECO:0000259" key="5">
    <source>
        <dbReference type="PROSITE" id="PS50931"/>
    </source>
</evidence>
<keyword evidence="4" id="KW-0804">Transcription</keyword>
<dbReference type="SUPFAM" id="SSF53850">
    <property type="entry name" value="Periplasmic binding protein-like II"/>
    <property type="match status" value="1"/>
</dbReference>
<dbReference type="NCBIfam" id="NF008095">
    <property type="entry name" value="PRK10837.1"/>
    <property type="match status" value="1"/>
</dbReference>
<gene>
    <name evidence="6" type="ORF">I9W95_01040</name>
</gene>
<dbReference type="Proteomes" id="UP000714380">
    <property type="component" value="Unassembled WGS sequence"/>
</dbReference>
<dbReference type="Gene3D" id="1.10.10.10">
    <property type="entry name" value="Winged helix-like DNA-binding domain superfamily/Winged helix DNA-binding domain"/>
    <property type="match status" value="1"/>
</dbReference>
<evidence type="ECO:0000256" key="4">
    <source>
        <dbReference type="ARBA" id="ARBA00023163"/>
    </source>
</evidence>
<dbReference type="Pfam" id="PF03466">
    <property type="entry name" value="LysR_substrate"/>
    <property type="match status" value="1"/>
</dbReference>
<keyword evidence="2" id="KW-0805">Transcription regulation</keyword>
<dbReference type="PANTHER" id="PTHR30126">
    <property type="entry name" value="HTH-TYPE TRANSCRIPTIONAL REGULATOR"/>
    <property type="match status" value="1"/>
</dbReference>
<evidence type="ECO:0000256" key="2">
    <source>
        <dbReference type="ARBA" id="ARBA00023015"/>
    </source>
</evidence>
<dbReference type="PRINTS" id="PR00039">
    <property type="entry name" value="HTHLYSR"/>
</dbReference>
<proteinExistence type="inferred from homology"/>
<name>A0ABS7ZLX0_9GAMM</name>
<dbReference type="PROSITE" id="PS50931">
    <property type="entry name" value="HTH_LYSR"/>
    <property type="match status" value="1"/>
</dbReference>
<dbReference type="RefSeq" id="WP_225670875.1">
    <property type="nucleotide sequence ID" value="NZ_JAEDAH010000005.1"/>
</dbReference>
<dbReference type="EMBL" id="JAEDAH010000005">
    <property type="protein sequence ID" value="MCA6062183.1"/>
    <property type="molecule type" value="Genomic_DNA"/>
</dbReference>
<comment type="similarity">
    <text evidence="1">Belongs to the LysR transcriptional regulatory family.</text>
</comment>
<dbReference type="CDD" id="cd08420">
    <property type="entry name" value="PBP2_CysL_like"/>
    <property type="match status" value="1"/>
</dbReference>
<reference evidence="6 7" key="1">
    <citation type="submission" date="2020-12" db="EMBL/GenBank/DDBJ databases">
        <title>Novel Thalassolituus-related marine hydrocarbonoclastic bacteria mediated algae-derived hydrocarbons mineralization in twilight zone of the northern South China Sea.</title>
        <authorList>
            <person name="Dong C."/>
        </authorList>
    </citation>
    <scope>NUCLEOTIDE SEQUENCE [LARGE SCALE GENOMIC DNA]</scope>
    <source>
        <strain evidence="6 7">IMCC1826</strain>
    </source>
</reference>
<evidence type="ECO:0000313" key="6">
    <source>
        <dbReference type="EMBL" id="MCA6062183.1"/>
    </source>
</evidence>
<dbReference type="SUPFAM" id="SSF46785">
    <property type="entry name" value="Winged helix' DNA-binding domain"/>
    <property type="match status" value="1"/>
</dbReference>